<feature type="domain" description="NigD-like C-terminal" evidence="2">
    <location>
        <begin position="109"/>
        <end position="213"/>
    </location>
</feature>
<evidence type="ECO:0000313" key="3">
    <source>
        <dbReference type="EMBL" id="MCY1718873.1"/>
    </source>
</evidence>
<name>A0A9X3J415_9BACT</name>
<dbReference type="RefSeq" id="WP_343331212.1">
    <property type="nucleotide sequence ID" value="NZ_JAPOHD010000003.1"/>
</dbReference>
<reference evidence="3" key="1">
    <citation type="submission" date="2022-11" db="EMBL/GenBank/DDBJ databases">
        <title>Marilongibacter aestuarii gen. nov., sp. nov., isolated from tidal flat sediment.</title>
        <authorList>
            <person name="Jiayan W."/>
        </authorList>
    </citation>
    <scope>NUCLEOTIDE SEQUENCE</scope>
    <source>
        <strain evidence="3">Z1-6</strain>
    </source>
</reference>
<keyword evidence="1" id="KW-0732">Signal</keyword>
<dbReference type="PROSITE" id="PS51257">
    <property type="entry name" value="PROKAR_LIPOPROTEIN"/>
    <property type="match status" value="1"/>
</dbReference>
<accession>A0A9X3J415</accession>
<gene>
    <name evidence="3" type="ORF">OU798_00875</name>
</gene>
<proteinExistence type="predicted"/>
<organism evidence="3 4">
    <name type="scientific">Draconibacterium aestuarii</name>
    <dbReference type="NCBI Taxonomy" id="2998507"/>
    <lineage>
        <taxon>Bacteria</taxon>
        <taxon>Pseudomonadati</taxon>
        <taxon>Bacteroidota</taxon>
        <taxon>Bacteroidia</taxon>
        <taxon>Marinilabiliales</taxon>
        <taxon>Prolixibacteraceae</taxon>
        <taxon>Draconibacterium</taxon>
    </lineage>
</organism>
<feature type="chain" id="PRO_5040803461" description="NigD-like C-terminal domain-containing protein" evidence="1">
    <location>
        <begin position="23"/>
        <end position="219"/>
    </location>
</feature>
<protein>
    <recommendedName>
        <fullName evidence="2">NigD-like C-terminal domain-containing protein</fullName>
    </recommendedName>
</protein>
<dbReference type="InterPro" id="IPR035376">
    <property type="entry name" value="NigD_C"/>
</dbReference>
<dbReference type="AlphaFoldDB" id="A0A9X3J415"/>
<dbReference type="InterPro" id="IPR038143">
    <property type="entry name" value="NigD-like_C_dom_sf"/>
</dbReference>
<comment type="caution">
    <text evidence="3">The sequence shown here is derived from an EMBL/GenBank/DDBJ whole genome shotgun (WGS) entry which is preliminary data.</text>
</comment>
<dbReference type="Pfam" id="PF17415">
    <property type="entry name" value="NigD_C"/>
    <property type="match status" value="1"/>
</dbReference>
<dbReference type="EMBL" id="JAPOHD010000003">
    <property type="protein sequence ID" value="MCY1718873.1"/>
    <property type="molecule type" value="Genomic_DNA"/>
</dbReference>
<evidence type="ECO:0000313" key="4">
    <source>
        <dbReference type="Proteomes" id="UP001145087"/>
    </source>
</evidence>
<keyword evidence="4" id="KW-1185">Reference proteome</keyword>
<feature type="signal peptide" evidence="1">
    <location>
        <begin position="1"/>
        <end position="22"/>
    </location>
</feature>
<evidence type="ECO:0000256" key="1">
    <source>
        <dbReference type="SAM" id="SignalP"/>
    </source>
</evidence>
<dbReference type="Proteomes" id="UP001145087">
    <property type="component" value="Unassembled WGS sequence"/>
</dbReference>
<sequence length="219" mass="23645">MKILKKGILVALAALVMMSCKDDDKVETIPDFAGTVVMAETANFDGASIISLDSVQFDVVENLAKDNGDVADYAWYKMEYSQTPEVGLGINVNLVAISYAKVESIVELDDVTASNDGITIEDVTVENGIITITMSYVGGKDSHWSELAYDAADFETASDSVVLTLIHDVNLDNGTDDLTQIAQFSLATLDVEIAEGAKLVIKYTDVDGEEAEFETGFEF</sequence>
<dbReference type="Gene3D" id="2.60.40.2370">
    <property type="entry name" value="NigD-like, C-terminal beta sandwich domain"/>
    <property type="match status" value="1"/>
</dbReference>
<evidence type="ECO:0000259" key="2">
    <source>
        <dbReference type="Pfam" id="PF17415"/>
    </source>
</evidence>